<gene>
    <name evidence="1" type="ORF">EVAR_56918_1</name>
</gene>
<proteinExistence type="predicted"/>
<organism evidence="1 2">
    <name type="scientific">Eumeta variegata</name>
    <name type="common">Bagworm moth</name>
    <name type="synonym">Eumeta japonica</name>
    <dbReference type="NCBI Taxonomy" id="151549"/>
    <lineage>
        <taxon>Eukaryota</taxon>
        <taxon>Metazoa</taxon>
        <taxon>Ecdysozoa</taxon>
        <taxon>Arthropoda</taxon>
        <taxon>Hexapoda</taxon>
        <taxon>Insecta</taxon>
        <taxon>Pterygota</taxon>
        <taxon>Neoptera</taxon>
        <taxon>Endopterygota</taxon>
        <taxon>Lepidoptera</taxon>
        <taxon>Glossata</taxon>
        <taxon>Ditrysia</taxon>
        <taxon>Tineoidea</taxon>
        <taxon>Psychidae</taxon>
        <taxon>Oiketicinae</taxon>
        <taxon>Eumeta</taxon>
    </lineage>
</organism>
<sequence>MDLSSKERTLAHLFLETSGDGERERSRTSDTRRDAAASSFVLAIASIHSRSTGSSTPILIAKAASTNVMVDLSSSNACVSTCPFGPVTRTGTIFKNAHDADGFRVFHQASQSAFFIVAQSLSLCSADLRIAQFGSHHSVLCSC</sequence>
<dbReference type="AlphaFoldDB" id="A0A4C1YAU9"/>
<comment type="caution">
    <text evidence="1">The sequence shown here is derived from an EMBL/GenBank/DDBJ whole genome shotgun (WGS) entry which is preliminary data.</text>
</comment>
<reference evidence="1 2" key="1">
    <citation type="journal article" date="2019" name="Commun. Biol.">
        <title>The bagworm genome reveals a unique fibroin gene that provides high tensile strength.</title>
        <authorList>
            <person name="Kono N."/>
            <person name="Nakamura H."/>
            <person name="Ohtoshi R."/>
            <person name="Tomita M."/>
            <person name="Numata K."/>
            <person name="Arakawa K."/>
        </authorList>
    </citation>
    <scope>NUCLEOTIDE SEQUENCE [LARGE SCALE GENOMIC DNA]</scope>
</reference>
<evidence type="ECO:0000313" key="2">
    <source>
        <dbReference type="Proteomes" id="UP000299102"/>
    </source>
</evidence>
<evidence type="ECO:0000313" key="1">
    <source>
        <dbReference type="EMBL" id="GBP73441.1"/>
    </source>
</evidence>
<protein>
    <submittedName>
        <fullName evidence="1">Uncharacterized protein</fullName>
    </submittedName>
</protein>
<dbReference type="Proteomes" id="UP000299102">
    <property type="component" value="Unassembled WGS sequence"/>
</dbReference>
<name>A0A4C1YAU9_EUMVA</name>
<keyword evidence="2" id="KW-1185">Reference proteome</keyword>
<dbReference type="EMBL" id="BGZK01001173">
    <property type="protein sequence ID" value="GBP73441.1"/>
    <property type="molecule type" value="Genomic_DNA"/>
</dbReference>
<accession>A0A4C1YAU9</accession>